<reference evidence="2 3" key="1">
    <citation type="journal article" date="2019" name="Int. J. Syst. Evol. Microbiol.">
        <title>The Global Catalogue of Microorganisms (GCM) 10K type strain sequencing project: providing services to taxonomists for standard genome sequencing and annotation.</title>
        <authorList>
            <consortium name="The Broad Institute Genomics Platform"/>
            <consortium name="The Broad Institute Genome Sequencing Center for Infectious Disease"/>
            <person name="Wu L."/>
            <person name="Ma J."/>
        </authorList>
    </citation>
    <scope>NUCLEOTIDE SEQUENCE [LARGE SCALE GENOMIC DNA]</scope>
    <source>
        <strain evidence="2 3">JCM 13250</strain>
    </source>
</reference>
<evidence type="ECO:0000259" key="1">
    <source>
        <dbReference type="Pfam" id="PF01979"/>
    </source>
</evidence>
<dbReference type="Gene3D" id="3.40.50.10910">
    <property type="entry name" value="Amidohydrolase"/>
    <property type="match status" value="1"/>
</dbReference>
<organism evidence="2 3">
    <name type="scientific">Luedemannella flava</name>
    <dbReference type="NCBI Taxonomy" id="349316"/>
    <lineage>
        <taxon>Bacteria</taxon>
        <taxon>Bacillati</taxon>
        <taxon>Actinomycetota</taxon>
        <taxon>Actinomycetes</taxon>
        <taxon>Micromonosporales</taxon>
        <taxon>Micromonosporaceae</taxon>
        <taxon>Luedemannella</taxon>
    </lineage>
</organism>
<protein>
    <submittedName>
        <fullName evidence="2">Amidohydrolase family protein</fullName>
    </submittedName>
</protein>
<dbReference type="InterPro" id="IPR006680">
    <property type="entry name" value="Amidohydro-rel"/>
</dbReference>
<dbReference type="Gene3D" id="1.20.58.520">
    <property type="entry name" value="Amidohydrolase"/>
    <property type="match status" value="1"/>
</dbReference>
<comment type="caution">
    <text evidence="2">The sequence shown here is derived from an EMBL/GenBank/DDBJ whole genome shotgun (WGS) entry which is preliminary data.</text>
</comment>
<dbReference type="PROSITE" id="PS51318">
    <property type="entry name" value="TAT"/>
    <property type="match status" value="1"/>
</dbReference>
<dbReference type="Gene3D" id="2.30.40.10">
    <property type="entry name" value="Urease, subunit C, domain 1"/>
    <property type="match status" value="2"/>
</dbReference>
<feature type="domain" description="Amidohydrolase-related" evidence="1">
    <location>
        <begin position="411"/>
        <end position="512"/>
    </location>
</feature>
<dbReference type="EMBL" id="BAAALT010000364">
    <property type="protein sequence ID" value="GAA1838721.1"/>
    <property type="molecule type" value="Genomic_DNA"/>
</dbReference>
<dbReference type="Gene3D" id="3.30.110.90">
    <property type="entry name" value="Amidohydrolase"/>
    <property type="match status" value="2"/>
</dbReference>
<dbReference type="PANTHER" id="PTHR43135:SF3">
    <property type="entry name" value="ALPHA-D-RIBOSE 1-METHYLPHOSPHONATE 5-TRIPHOSPHATE DIPHOSPHATASE"/>
    <property type="match status" value="1"/>
</dbReference>
<evidence type="ECO:0000313" key="2">
    <source>
        <dbReference type="EMBL" id="GAA1838721.1"/>
    </source>
</evidence>
<dbReference type="InterPro" id="IPR011059">
    <property type="entry name" value="Metal-dep_hydrolase_composite"/>
</dbReference>
<gene>
    <name evidence="2" type="ORF">GCM10009682_63800</name>
</gene>
<dbReference type="PANTHER" id="PTHR43135">
    <property type="entry name" value="ALPHA-D-RIBOSE 1-METHYLPHOSPHONATE 5-TRIPHOSPHATE DIPHOSPHATASE"/>
    <property type="match status" value="1"/>
</dbReference>
<dbReference type="InterPro" id="IPR006311">
    <property type="entry name" value="TAT_signal"/>
</dbReference>
<dbReference type="Proteomes" id="UP001500218">
    <property type="component" value="Unassembled WGS sequence"/>
</dbReference>
<dbReference type="InterPro" id="IPR051781">
    <property type="entry name" value="Metallo-dep_Hydrolase"/>
</dbReference>
<dbReference type="InterPro" id="IPR032466">
    <property type="entry name" value="Metal_Hydrolase"/>
</dbReference>
<name>A0ABN2MVN9_9ACTN</name>
<sequence length="552" mass="59303">MPLLRQALNRPIDGRGRPRIGGVNRAVGGYVVSFATLLSAAPEAREAAVSDVEVSRRGFLRWLSFSGAGVAASTLLADPAGASAPDLTVFVNGRLIDGTGAPTRSDAVIVVARDKIVAVAQGRGVPRPAGARTVDLAGRYVIPGLWDMHAHNIVDEAIFPPLYLANGVTGIREMRGGPEVRATRARIERGELLGPRVVAAGQIVDGPATFLGPEDIIVHDRREVIATVRQIKRDGGDFVKVYSHLTPELYQDVADATRREHIPFAGHIPYLVPAEDVSRAGQHTVEHLLGIPVAVSGQRDAFNALIAQTPLVDPFAYYYFMRELDWQASESYDPARAAAFYRLLIRNRTWQVPTITVLRMVNSPLGTFDNDPRLVYIPEAYRQPWAERHAIFAPTTPEQIVVQARFLDALIAIVGAMEAAGVPLVAGTDCSNPFVLPGFSLHDELANLVGAGLSPMRALQAATRDAARCLGIDHQHGTVTPGKAADFVVLDADPLADITNTTRIHAVVARGRHITSADRERMLADVRAAAESPSPTTLAAATAGCACHAPRR</sequence>
<accession>A0ABN2MVN9</accession>
<proteinExistence type="predicted"/>
<evidence type="ECO:0000313" key="3">
    <source>
        <dbReference type="Proteomes" id="UP001500218"/>
    </source>
</evidence>
<dbReference type="Pfam" id="PF01979">
    <property type="entry name" value="Amidohydro_1"/>
    <property type="match status" value="1"/>
</dbReference>
<keyword evidence="3" id="KW-1185">Reference proteome</keyword>
<dbReference type="SUPFAM" id="SSF51556">
    <property type="entry name" value="Metallo-dependent hydrolases"/>
    <property type="match status" value="1"/>
</dbReference>
<dbReference type="SUPFAM" id="SSF51338">
    <property type="entry name" value="Composite domain of metallo-dependent hydrolases"/>
    <property type="match status" value="1"/>
</dbReference>